<feature type="domain" description="Piwi" evidence="1">
    <location>
        <begin position="211"/>
        <end position="500"/>
    </location>
</feature>
<dbReference type="PROSITE" id="PS50822">
    <property type="entry name" value="PIWI"/>
    <property type="match status" value="1"/>
</dbReference>
<dbReference type="SUPFAM" id="SSF101690">
    <property type="entry name" value="PAZ domain"/>
    <property type="match status" value="1"/>
</dbReference>
<dbReference type="InterPro" id="IPR003165">
    <property type="entry name" value="Piwi"/>
</dbReference>
<comment type="caution">
    <text evidence="2">The sequence shown here is derived from an EMBL/GenBank/DDBJ whole genome shotgun (WGS) entry which is preliminary data.</text>
</comment>
<dbReference type="InterPro" id="IPR032472">
    <property type="entry name" value="ArgoL2"/>
</dbReference>
<dbReference type="InterPro" id="IPR036397">
    <property type="entry name" value="RNaseH_sf"/>
</dbReference>
<dbReference type="SMART" id="SM00950">
    <property type="entry name" value="Piwi"/>
    <property type="match status" value="1"/>
</dbReference>
<gene>
    <name evidence="2" type="ORF">RDB_LOCUS36644</name>
</gene>
<dbReference type="AlphaFoldDB" id="A0A8H2WXU4"/>
<sequence>MRDAHGARVQYPRAPCVILNRDAAFPMEFLEIAPHQILKRPVPPDLTPDVLNFSTQKPDQRIGQITQGFQQLQYNQSDYLRGAGVQVEQRPVTVDARVLNPPQIDVSNGTWNMLRKKMYKPAKVGCWAIALFAQQGGNDLGKRLAKGLTAVMRERGILVLDDEPIISQFPVHDISSSLTDLGNQALQRTWSLKSPLLRGEDPRKLFKSPDLIVCVIPFPAPEIRAAIKRWGDCEVGVATQCVVGTKYAGQRNEDQYLNNLVLKVHAKLGGTNFIPRQAFQWDRPTMVMGGDVSHPPPGSRGHPSISAVVGSMDINSCQYAADSNVQASREERIMGLKQTTIKLIKSFAAANNIPPQHILFFRDGLSEGQFGTFGREEIKEMKDAFEELRIQPKLTFVCVGKGHHIRFFGDQRNVDRSGNCLPGTVVDQGITHPAIWDFYLQSHPGLKGTSSPSHYTVLLDEMGYSSDKLQSVAHALCHIYARSTRSVSIPAPVYYADIISARGSFHFTPDVHLSEDGDVDYTDQHYQQAWRPLHQNQRQRMYYM</sequence>
<dbReference type="Pfam" id="PF16488">
    <property type="entry name" value="ArgoL2"/>
    <property type="match status" value="1"/>
</dbReference>
<dbReference type="Gene3D" id="3.40.50.2300">
    <property type="match status" value="1"/>
</dbReference>
<dbReference type="InterPro" id="IPR036085">
    <property type="entry name" value="PAZ_dom_sf"/>
</dbReference>
<dbReference type="InterPro" id="IPR032473">
    <property type="entry name" value="Argonaute_Mid_dom"/>
</dbReference>
<organism evidence="2 3">
    <name type="scientific">Rhizoctonia solani</name>
    <dbReference type="NCBI Taxonomy" id="456999"/>
    <lineage>
        <taxon>Eukaryota</taxon>
        <taxon>Fungi</taxon>
        <taxon>Dikarya</taxon>
        <taxon>Basidiomycota</taxon>
        <taxon>Agaricomycotina</taxon>
        <taxon>Agaricomycetes</taxon>
        <taxon>Cantharellales</taxon>
        <taxon>Ceratobasidiaceae</taxon>
        <taxon>Rhizoctonia</taxon>
    </lineage>
</organism>
<accession>A0A8H2WXU4</accession>
<dbReference type="InterPro" id="IPR012337">
    <property type="entry name" value="RNaseH-like_sf"/>
</dbReference>
<evidence type="ECO:0000313" key="2">
    <source>
        <dbReference type="EMBL" id="CAE6408843.1"/>
    </source>
</evidence>
<evidence type="ECO:0000313" key="3">
    <source>
        <dbReference type="Proteomes" id="UP000663826"/>
    </source>
</evidence>
<reference evidence="2" key="1">
    <citation type="submission" date="2021-01" db="EMBL/GenBank/DDBJ databases">
        <authorList>
            <person name="Kaushik A."/>
        </authorList>
    </citation>
    <scope>NUCLEOTIDE SEQUENCE</scope>
    <source>
        <strain evidence="2">AG1-1B</strain>
    </source>
</reference>
<dbReference type="PANTHER" id="PTHR22891">
    <property type="entry name" value="EUKARYOTIC TRANSLATION INITIATION FACTOR 2C"/>
    <property type="match status" value="1"/>
</dbReference>
<dbReference type="Pfam" id="PF02171">
    <property type="entry name" value="Piwi"/>
    <property type="match status" value="1"/>
</dbReference>
<dbReference type="Proteomes" id="UP000663826">
    <property type="component" value="Unassembled WGS sequence"/>
</dbReference>
<protein>
    <recommendedName>
        <fullName evidence="1">Piwi domain-containing protein</fullName>
    </recommendedName>
</protein>
<evidence type="ECO:0000259" key="1">
    <source>
        <dbReference type="PROSITE" id="PS50822"/>
    </source>
</evidence>
<dbReference type="SUPFAM" id="SSF53098">
    <property type="entry name" value="Ribonuclease H-like"/>
    <property type="match status" value="1"/>
</dbReference>
<dbReference type="Gene3D" id="3.30.420.10">
    <property type="entry name" value="Ribonuclease H-like superfamily/Ribonuclease H"/>
    <property type="match status" value="1"/>
</dbReference>
<proteinExistence type="predicted"/>
<dbReference type="GO" id="GO:0003676">
    <property type="term" value="F:nucleic acid binding"/>
    <property type="evidence" value="ECO:0007669"/>
    <property type="project" value="InterPro"/>
</dbReference>
<dbReference type="Pfam" id="PF16487">
    <property type="entry name" value="ArgoMid"/>
    <property type="match status" value="1"/>
</dbReference>
<dbReference type="EMBL" id="CAJMWQ010000964">
    <property type="protein sequence ID" value="CAE6408843.1"/>
    <property type="molecule type" value="Genomic_DNA"/>
</dbReference>
<name>A0A8H2WXU4_9AGAM</name>